<dbReference type="Pfam" id="PF00990">
    <property type="entry name" value="GGDEF"/>
    <property type="match status" value="1"/>
</dbReference>
<dbReference type="Gene3D" id="3.30.450.40">
    <property type="match status" value="1"/>
</dbReference>
<dbReference type="PROSITE" id="PS50887">
    <property type="entry name" value="GGDEF"/>
    <property type="match status" value="1"/>
</dbReference>
<dbReference type="InterPro" id="IPR000160">
    <property type="entry name" value="GGDEF_dom"/>
</dbReference>
<keyword evidence="3" id="KW-1185">Reference proteome</keyword>
<dbReference type="CDD" id="cd01949">
    <property type="entry name" value="GGDEF"/>
    <property type="match status" value="1"/>
</dbReference>
<feature type="domain" description="GGDEF" evidence="1">
    <location>
        <begin position="335"/>
        <end position="469"/>
    </location>
</feature>
<dbReference type="Gene3D" id="3.30.70.270">
    <property type="match status" value="1"/>
</dbReference>
<name>A0ABV6YXW1_UNCC1</name>
<dbReference type="InterPro" id="IPR029016">
    <property type="entry name" value="GAF-like_dom_sf"/>
</dbReference>
<sequence>MKRVLFIGTQSHTAKISQYLNNYQLKVCNHGLNKQTIDQIRNTSYPVVIFEVSNPSKITKFSEIHQLNPFIPKIILIPTVLRPLKVWQTVAGDYYDLILFPEHLDRLPHAVNQAFQWFHKILKVKTLKDHILTKLDELSVIIEAGRTITSTLNLDEVVNSIMDMITNLIKAEAWSLLLVDEKTNELYFKAARGSKGKNLHEFRLKFGQGIAGWVAKEKKALLVNNVQSDPRFYKEIDLQTKFTTRSILCAPVIFKGRVFAVIEIINRLDKQPFDKKDLSIISFLLDGAAIAIENARLYNKAEELAVTDDLTSLYNARYLNQVLETELLRSKRYKSEVSFIFMDLDYFKQVNDNYGHMVGREVLKEVAALMKKHFRETDLLARYGGDEFVIVLPETGTTETFKLAEKMRTKLGEHIFLTKLRLKIKLTASFGIATYPIHAQTKEELILMADKAMFHAKGNCRNMVYITTKENVCEILD</sequence>
<keyword evidence="2" id="KW-0548">Nucleotidyltransferase</keyword>
<gene>
    <name evidence="2" type="ORF">ACFL27_11990</name>
</gene>
<dbReference type="PANTHER" id="PTHR45138">
    <property type="entry name" value="REGULATORY COMPONENTS OF SENSORY TRANSDUCTION SYSTEM"/>
    <property type="match status" value="1"/>
</dbReference>
<keyword evidence="2" id="KW-0808">Transferase</keyword>
<dbReference type="Proteomes" id="UP001594351">
    <property type="component" value="Unassembled WGS sequence"/>
</dbReference>
<dbReference type="EC" id="2.7.7.65" evidence="2"/>
<dbReference type="InterPro" id="IPR043128">
    <property type="entry name" value="Rev_trsase/Diguanyl_cyclase"/>
</dbReference>
<dbReference type="PANTHER" id="PTHR45138:SF9">
    <property type="entry name" value="DIGUANYLATE CYCLASE DGCM-RELATED"/>
    <property type="match status" value="1"/>
</dbReference>
<evidence type="ECO:0000313" key="3">
    <source>
        <dbReference type="Proteomes" id="UP001594351"/>
    </source>
</evidence>
<comment type="caution">
    <text evidence="2">The sequence shown here is derived from an EMBL/GenBank/DDBJ whole genome shotgun (WGS) entry which is preliminary data.</text>
</comment>
<reference evidence="2 3" key="1">
    <citation type="submission" date="2024-09" db="EMBL/GenBank/DDBJ databases">
        <title>Laminarin stimulates single cell rates of sulfate reduction while oxygen inhibits transcriptomic activity in coastal marine sediment.</title>
        <authorList>
            <person name="Lindsay M."/>
            <person name="Orcutt B."/>
            <person name="Emerson D."/>
            <person name="Stepanauskas R."/>
            <person name="D'Angelo T."/>
        </authorList>
    </citation>
    <scope>NUCLEOTIDE SEQUENCE [LARGE SCALE GENOMIC DNA]</scope>
    <source>
        <strain evidence="2">SAG AM-311-K15</strain>
    </source>
</reference>
<dbReference type="NCBIfam" id="TIGR00254">
    <property type="entry name" value="GGDEF"/>
    <property type="match status" value="1"/>
</dbReference>
<dbReference type="SMART" id="SM00267">
    <property type="entry name" value="GGDEF"/>
    <property type="match status" value="1"/>
</dbReference>
<organism evidence="2 3">
    <name type="scientific">candidate division CSSED10-310 bacterium</name>
    <dbReference type="NCBI Taxonomy" id="2855610"/>
    <lineage>
        <taxon>Bacteria</taxon>
        <taxon>Bacteria division CSSED10-310</taxon>
    </lineage>
</organism>
<evidence type="ECO:0000313" key="2">
    <source>
        <dbReference type="EMBL" id="MFC1850906.1"/>
    </source>
</evidence>
<dbReference type="InterPro" id="IPR003018">
    <property type="entry name" value="GAF"/>
</dbReference>
<dbReference type="EMBL" id="JBHPBY010000133">
    <property type="protein sequence ID" value="MFC1850906.1"/>
    <property type="molecule type" value="Genomic_DNA"/>
</dbReference>
<proteinExistence type="predicted"/>
<dbReference type="SUPFAM" id="SSF55073">
    <property type="entry name" value="Nucleotide cyclase"/>
    <property type="match status" value="1"/>
</dbReference>
<dbReference type="GO" id="GO:0052621">
    <property type="term" value="F:diguanylate cyclase activity"/>
    <property type="evidence" value="ECO:0007669"/>
    <property type="project" value="UniProtKB-EC"/>
</dbReference>
<dbReference type="InterPro" id="IPR050469">
    <property type="entry name" value="Diguanylate_Cyclase"/>
</dbReference>
<accession>A0ABV6YXW1</accession>
<protein>
    <submittedName>
        <fullName evidence="2">Diguanylate cyclase</fullName>
        <ecNumber evidence="2">2.7.7.65</ecNumber>
    </submittedName>
</protein>
<dbReference type="Pfam" id="PF13185">
    <property type="entry name" value="GAF_2"/>
    <property type="match status" value="1"/>
</dbReference>
<dbReference type="SMART" id="SM00065">
    <property type="entry name" value="GAF"/>
    <property type="match status" value="1"/>
</dbReference>
<dbReference type="InterPro" id="IPR029787">
    <property type="entry name" value="Nucleotide_cyclase"/>
</dbReference>
<dbReference type="SUPFAM" id="SSF55781">
    <property type="entry name" value="GAF domain-like"/>
    <property type="match status" value="1"/>
</dbReference>
<evidence type="ECO:0000259" key="1">
    <source>
        <dbReference type="PROSITE" id="PS50887"/>
    </source>
</evidence>